<keyword evidence="3" id="KW-1185">Reference proteome</keyword>
<evidence type="ECO:0000256" key="1">
    <source>
        <dbReference type="SAM" id="MobiDB-lite"/>
    </source>
</evidence>
<dbReference type="AlphaFoldDB" id="A0AAN6U6A3"/>
<organism evidence="2 3">
    <name type="scientific">Parathielavia appendiculata</name>
    <dbReference type="NCBI Taxonomy" id="2587402"/>
    <lineage>
        <taxon>Eukaryota</taxon>
        <taxon>Fungi</taxon>
        <taxon>Dikarya</taxon>
        <taxon>Ascomycota</taxon>
        <taxon>Pezizomycotina</taxon>
        <taxon>Sordariomycetes</taxon>
        <taxon>Sordariomycetidae</taxon>
        <taxon>Sordariales</taxon>
        <taxon>Chaetomiaceae</taxon>
        <taxon>Parathielavia</taxon>
    </lineage>
</organism>
<reference evidence="2" key="2">
    <citation type="submission" date="2023-05" db="EMBL/GenBank/DDBJ databases">
        <authorList>
            <consortium name="Lawrence Berkeley National Laboratory"/>
            <person name="Steindorff A."/>
            <person name="Hensen N."/>
            <person name="Bonometti L."/>
            <person name="Westerberg I."/>
            <person name="Brannstrom I.O."/>
            <person name="Guillou S."/>
            <person name="Cros-Aarteil S."/>
            <person name="Calhoun S."/>
            <person name="Haridas S."/>
            <person name="Kuo A."/>
            <person name="Mondo S."/>
            <person name="Pangilinan J."/>
            <person name="Riley R."/>
            <person name="Labutti K."/>
            <person name="Andreopoulos B."/>
            <person name="Lipzen A."/>
            <person name="Chen C."/>
            <person name="Yanf M."/>
            <person name="Daum C."/>
            <person name="Ng V."/>
            <person name="Clum A."/>
            <person name="Ohm R."/>
            <person name="Martin F."/>
            <person name="Silar P."/>
            <person name="Natvig D."/>
            <person name="Lalanne C."/>
            <person name="Gautier V."/>
            <person name="Ament-Velasquez S.L."/>
            <person name="Kruys A."/>
            <person name="Hutchinson M.I."/>
            <person name="Powell A.J."/>
            <person name="Barry K."/>
            <person name="Miller A.N."/>
            <person name="Grigoriev I.V."/>
            <person name="Debuchy R."/>
            <person name="Gladieux P."/>
            <person name="Thoren M.H."/>
            <person name="Johannesson H."/>
        </authorList>
    </citation>
    <scope>NUCLEOTIDE SEQUENCE</scope>
    <source>
        <strain evidence="2">CBS 731.68</strain>
    </source>
</reference>
<dbReference type="EMBL" id="MU853225">
    <property type="protein sequence ID" value="KAK4125836.1"/>
    <property type="molecule type" value="Genomic_DNA"/>
</dbReference>
<proteinExistence type="predicted"/>
<feature type="region of interest" description="Disordered" evidence="1">
    <location>
        <begin position="16"/>
        <end position="42"/>
    </location>
</feature>
<comment type="caution">
    <text evidence="2">The sequence shown here is derived from an EMBL/GenBank/DDBJ whole genome shotgun (WGS) entry which is preliminary data.</text>
</comment>
<sequence length="192" mass="21363">MPLCPVRTPKRIKLGNEIAKGMEQTDARSESTQEPALSPSITVDPIDPDGDLLLRVGTALGDVQPCDFNLCPAAMRRASPIWRSMLYGPWSEAKPTQGDWLVELPEDKPEPVKTLVLIVHGTFAAIPKEISLHTLYEIIIVPDKYNLIHILGPWEPALKKWDFTSDTGSVLIMSTYVAWPLGFEDNYACRGH</sequence>
<name>A0AAN6U6A3_9PEZI</name>
<gene>
    <name evidence="2" type="ORF">N657DRAFT_280443</name>
</gene>
<reference evidence="2" key="1">
    <citation type="journal article" date="2023" name="Mol. Phylogenet. Evol.">
        <title>Genome-scale phylogeny and comparative genomics of the fungal order Sordariales.</title>
        <authorList>
            <person name="Hensen N."/>
            <person name="Bonometti L."/>
            <person name="Westerberg I."/>
            <person name="Brannstrom I.O."/>
            <person name="Guillou S."/>
            <person name="Cros-Aarteil S."/>
            <person name="Calhoun S."/>
            <person name="Haridas S."/>
            <person name="Kuo A."/>
            <person name="Mondo S."/>
            <person name="Pangilinan J."/>
            <person name="Riley R."/>
            <person name="LaButti K."/>
            <person name="Andreopoulos B."/>
            <person name="Lipzen A."/>
            <person name="Chen C."/>
            <person name="Yan M."/>
            <person name="Daum C."/>
            <person name="Ng V."/>
            <person name="Clum A."/>
            <person name="Steindorff A."/>
            <person name="Ohm R.A."/>
            <person name="Martin F."/>
            <person name="Silar P."/>
            <person name="Natvig D.O."/>
            <person name="Lalanne C."/>
            <person name="Gautier V."/>
            <person name="Ament-Velasquez S.L."/>
            <person name="Kruys A."/>
            <person name="Hutchinson M.I."/>
            <person name="Powell A.J."/>
            <person name="Barry K."/>
            <person name="Miller A.N."/>
            <person name="Grigoriev I.V."/>
            <person name="Debuchy R."/>
            <person name="Gladieux P."/>
            <person name="Hiltunen Thoren M."/>
            <person name="Johannesson H."/>
        </authorList>
    </citation>
    <scope>NUCLEOTIDE SEQUENCE</scope>
    <source>
        <strain evidence="2">CBS 731.68</strain>
    </source>
</reference>
<evidence type="ECO:0000313" key="2">
    <source>
        <dbReference type="EMBL" id="KAK4125836.1"/>
    </source>
</evidence>
<accession>A0AAN6U6A3</accession>
<dbReference type="RefSeq" id="XP_062649607.1">
    <property type="nucleotide sequence ID" value="XM_062786598.1"/>
</dbReference>
<protein>
    <submittedName>
        <fullName evidence="2">Uncharacterized protein</fullName>
    </submittedName>
</protein>
<evidence type="ECO:0000313" key="3">
    <source>
        <dbReference type="Proteomes" id="UP001302602"/>
    </source>
</evidence>
<dbReference type="Proteomes" id="UP001302602">
    <property type="component" value="Unassembled WGS sequence"/>
</dbReference>
<feature type="compositionally biased region" description="Polar residues" evidence="1">
    <location>
        <begin position="32"/>
        <end position="41"/>
    </location>
</feature>
<dbReference type="GeneID" id="87823366"/>